<comment type="similarity">
    <text evidence="2">Belongs to the RxLR effector family.</text>
</comment>
<evidence type="ECO:0000256" key="5">
    <source>
        <dbReference type="SAM" id="SignalP"/>
    </source>
</evidence>
<name>A0A2P4YKA3_9STRA</name>
<dbReference type="Pfam" id="PF16810">
    <property type="entry name" value="RXLR"/>
    <property type="match status" value="1"/>
</dbReference>
<proteinExistence type="inferred from homology"/>
<dbReference type="OrthoDB" id="126711at2759"/>
<evidence type="ECO:0000256" key="2">
    <source>
        <dbReference type="ARBA" id="ARBA00010400"/>
    </source>
</evidence>
<keyword evidence="4 5" id="KW-0732">Signal</keyword>
<accession>A0A2P4YKA3</accession>
<keyword evidence="7" id="KW-1185">Reference proteome</keyword>
<comment type="caution">
    <text evidence="6">The sequence shown here is derived from an EMBL/GenBank/DDBJ whole genome shotgun (WGS) entry which is preliminary data.</text>
</comment>
<gene>
    <name evidence="6" type="ORF">PHPALM_4258</name>
</gene>
<evidence type="ECO:0000256" key="1">
    <source>
        <dbReference type="ARBA" id="ARBA00004613"/>
    </source>
</evidence>
<evidence type="ECO:0000256" key="4">
    <source>
        <dbReference type="ARBA" id="ARBA00022729"/>
    </source>
</evidence>
<protein>
    <submittedName>
        <fullName evidence="6">Avr1b-1 Avirulence-like protein</fullName>
    </submittedName>
</protein>
<feature type="signal peptide" evidence="5">
    <location>
        <begin position="1"/>
        <end position="19"/>
    </location>
</feature>
<reference evidence="6 7" key="1">
    <citation type="journal article" date="2017" name="Genome Biol. Evol.">
        <title>Phytophthora megakarya and P. palmivora, closely related causal agents of cacao black pod rot, underwent increases in genome sizes and gene numbers by different mechanisms.</title>
        <authorList>
            <person name="Ali S.S."/>
            <person name="Shao J."/>
            <person name="Lary D.J."/>
            <person name="Kronmiller B."/>
            <person name="Shen D."/>
            <person name="Strem M.D."/>
            <person name="Amoako-Attah I."/>
            <person name="Akrofi A.Y."/>
            <person name="Begoude B.A."/>
            <person name="Ten Hoopen G.M."/>
            <person name="Coulibaly K."/>
            <person name="Kebe B.I."/>
            <person name="Melnick R.L."/>
            <person name="Guiltinan M.J."/>
            <person name="Tyler B.M."/>
            <person name="Meinhardt L.W."/>
            <person name="Bailey B.A."/>
        </authorList>
    </citation>
    <scope>NUCLEOTIDE SEQUENCE [LARGE SCALE GENOMIC DNA]</scope>
    <source>
        <strain evidence="7">sbr112.9</strain>
    </source>
</reference>
<dbReference type="InterPro" id="IPR031825">
    <property type="entry name" value="RXLR"/>
</dbReference>
<keyword evidence="3" id="KW-0964">Secreted</keyword>
<evidence type="ECO:0000256" key="3">
    <source>
        <dbReference type="ARBA" id="ARBA00022525"/>
    </source>
</evidence>
<evidence type="ECO:0000313" key="7">
    <source>
        <dbReference type="Proteomes" id="UP000237271"/>
    </source>
</evidence>
<comment type="subcellular location">
    <subcellularLocation>
        <location evidence="1">Secreted</location>
    </subcellularLocation>
</comment>
<evidence type="ECO:0000313" key="6">
    <source>
        <dbReference type="EMBL" id="POM78230.1"/>
    </source>
</evidence>
<dbReference type="AlphaFoldDB" id="A0A2P4YKA3"/>
<dbReference type="Proteomes" id="UP000237271">
    <property type="component" value="Unassembled WGS sequence"/>
</dbReference>
<dbReference type="EMBL" id="NCKW01002091">
    <property type="protein sequence ID" value="POM78230.1"/>
    <property type="molecule type" value="Genomic_DNA"/>
</dbReference>
<sequence length="456" mass="52183">MQGYHFLLVLVATFLITSGGQETTATDQARTFTNSIVASTSAKRFLRAGKSAAESYSFDDIDRGDNGGEVAALQKLNSLKTLRKTFSRTMSRASNSFSDKVSPLLSMKGKVQVWSNNGKSIDFVKKQLKLDLLTGDELTQALKHYDDFVTLQLPIWTRNKLTPDEVLAQLGLQGLSGTALISNRDFQHYDDFMKTQILVWGKEDLPVDDAVVLLGLNTLTGNARKDAANYKYYEEFLGNQLVKWLENGDEVDDVLARLKLSERDILAHPNYSFYKDFIKAKLRVWAMKDVDPTTVQNKLGMGGLRGEALERHPNYKFLDRYIRKRFTYQEDGMLKQGLTTFDIWKMLEVYRIKNTVRKSSTTFAAYKRYVNKMDDYIIWLKKKNYEIPDLRSKDATPEELWEKTLIWTSAKRPDWYVKYSLGLDGLGENLLKEAPTLGLYNYYREGMKLPPIASTS</sequence>
<organism evidence="6 7">
    <name type="scientific">Phytophthora palmivora</name>
    <dbReference type="NCBI Taxonomy" id="4796"/>
    <lineage>
        <taxon>Eukaryota</taxon>
        <taxon>Sar</taxon>
        <taxon>Stramenopiles</taxon>
        <taxon>Oomycota</taxon>
        <taxon>Peronosporomycetes</taxon>
        <taxon>Peronosporales</taxon>
        <taxon>Peronosporaceae</taxon>
        <taxon>Phytophthora</taxon>
    </lineage>
</organism>
<feature type="chain" id="PRO_5015139814" evidence="5">
    <location>
        <begin position="20"/>
        <end position="456"/>
    </location>
</feature>